<dbReference type="AlphaFoldDB" id="A0A2R6S696"/>
<comment type="caution">
    <text evidence="2">The sequence shown here is derived from an EMBL/GenBank/DDBJ whole genome shotgun (WGS) entry which is preliminary data.</text>
</comment>
<evidence type="ECO:0000313" key="3">
    <source>
        <dbReference type="Proteomes" id="UP000186601"/>
    </source>
</evidence>
<sequence>MVDRSEYQPLTQDVDDHDDGDVGETLPAPVTASTSRGIRRAQRPGHIDLSKLDTAFKR</sequence>
<evidence type="ECO:0000256" key="1">
    <source>
        <dbReference type="SAM" id="MobiDB-lite"/>
    </source>
</evidence>
<dbReference type="EMBL" id="MLYV02000029">
    <property type="protein sequence ID" value="PSS37814.1"/>
    <property type="molecule type" value="Genomic_DNA"/>
</dbReference>
<evidence type="ECO:0000313" key="2">
    <source>
        <dbReference type="EMBL" id="PSS37814.1"/>
    </source>
</evidence>
<keyword evidence="3" id="KW-1185">Reference proteome</keyword>
<feature type="compositionally biased region" description="Basic and acidic residues" evidence="1">
    <location>
        <begin position="45"/>
        <end position="58"/>
    </location>
</feature>
<protein>
    <submittedName>
        <fullName evidence="2">Uncharacterized protein</fullName>
    </submittedName>
</protein>
<organism evidence="2 3">
    <name type="scientific">Hermanssonia centrifuga</name>
    <dbReference type="NCBI Taxonomy" id="98765"/>
    <lineage>
        <taxon>Eukaryota</taxon>
        <taxon>Fungi</taxon>
        <taxon>Dikarya</taxon>
        <taxon>Basidiomycota</taxon>
        <taxon>Agaricomycotina</taxon>
        <taxon>Agaricomycetes</taxon>
        <taxon>Polyporales</taxon>
        <taxon>Meruliaceae</taxon>
        <taxon>Hermanssonia</taxon>
    </lineage>
</organism>
<dbReference type="Proteomes" id="UP000186601">
    <property type="component" value="Unassembled WGS sequence"/>
</dbReference>
<gene>
    <name evidence="2" type="ORF">PHLCEN_2v282</name>
</gene>
<proteinExistence type="predicted"/>
<name>A0A2R6S696_9APHY</name>
<feature type="compositionally biased region" description="Acidic residues" evidence="1">
    <location>
        <begin position="13"/>
        <end position="22"/>
    </location>
</feature>
<feature type="region of interest" description="Disordered" evidence="1">
    <location>
        <begin position="1"/>
        <end position="58"/>
    </location>
</feature>
<dbReference type="STRING" id="98765.A0A2R6S696"/>
<accession>A0A2R6S696</accession>
<reference evidence="2 3" key="1">
    <citation type="submission" date="2018-02" db="EMBL/GenBank/DDBJ databases">
        <title>Genome sequence of the basidiomycete white-rot fungus Phlebia centrifuga.</title>
        <authorList>
            <person name="Granchi Z."/>
            <person name="Peng M."/>
            <person name="de Vries R.P."/>
            <person name="Hilden K."/>
            <person name="Makela M.R."/>
            <person name="Grigoriev I."/>
            <person name="Riley R."/>
        </authorList>
    </citation>
    <scope>NUCLEOTIDE SEQUENCE [LARGE SCALE GENOMIC DNA]</scope>
    <source>
        <strain evidence="2 3">FBCC195</strain>
    </source>
</reference>